<protein>
    <submittedName>
        <fullName evidence="2">Uncharacterized protein</fullName>
    </submittedName>
</protein>
<keyword evidence="3" id="KW-1185">Reference proteome</keyword>
<evidence type="ECO:0000256" key="1">
    <source>
        <dbReference type="SAM" id="MobiDB-lite"/>
    </source>
</evidence>
<gene>
    <name evidence="2" type="ORF">OH76DRAFT_1336260</name>
</gene>
<feature type="region of interest" description="Disordered" evidence="1">
    <location>
        <begin position="1"/>
        <end position="48"/>
    </location>
</feature>
<dbReference type="EMBL" id="KZ857380">
    <property type="protein sequence ID" value="RDX56479.1"/>
    <property type="molecule type" value="Genomic_DNA"/>
</dbReference>
<reference evidence="2 3" key="1">
    <citation type="journal article" date="2018" name="Biotechnol. Biofuels">
        <title>Integrative visual omics of the white-rot fungus Polyporus brumalis exposes the biotechnological potential of its oxidative enzymes for delignifying raw plant biomass.</title>
        <authorList>
            <person name="Miyauchi S."/>
            <person name="Rancon A."/>
            <person name="Drula E."/>
            <person name="Hage H."/>
            <person name="Chaduli D."/>
            <person name="Favel A."/>
            <person name="Grisel S."/>
            <person name="Henrissat B."/>
            <person name="Herpoel-Gimbert I."/>
            <person name="Ruiz-Duenas F.J."/>
            <person name="Chevret D."/>
            <person name="Hainaut M."/>
            <person name="Lin J."/>
            <person name="Wang M."/>
            <person name="Pangilinan J."/>
            <person name="Lipzen A."/>
            <person name="Lesage-Meessen L."/>
            <person name="Navarro D."/>
            <person name="Riley R."/>
            <person name="Grigoriev I.V."/>
            <person name="Zhou S."/>
            <person name="Raouche S."/>
            <person name="Rosso M.N."/>
        </authorList>
    </citation>
    <scope>NUCLEOTIDE SEQUENCE [LARGE SCALE GENOMIC DNA]</scope>
    <source>
        <strain evidence="2 3">BRFM 1820</strain>
    </source>
</reference>
<feature type="compositionally biased region" description="Low complexity" evidence="1">
    <location>
        <begin position="172"/>
        <end position="183"/>
    </location>
</feature>
<feature type="region of interest" description="Disordered" evidence="1">
    <location>
        <begin position="163"/>
        <end position="183"/>
    </location>
</feature>
<name>A0A371DVB5_9APHY</name>
<organism evidence="2 3">
    <name type="scientific">Lentinus brumalis</name>
    <dbReference type="NCBI Taxonomy" id="2498619"/>
    <lineage>
        <taxon>Eukaryota</taxon>
        <taxon>Fungi</taxon>
        <taxon>Dikarya</taxon>
        <taxon>Basidiomycota</taxon>
        <taxon>Agaricomycotina</taxon>
        <taxon>Agaricomycetes</taxon>
        <taxon>Polyporales</taxon>
        <taxon>Polyporaceae</taxon>
        <taxon>Lentinus</taxon>
    </lineage>
</organism>
<feature type="region of interest" description="Disordered" evidence="1">
    <location>
        <begin position="68"/>
        <end position="87"/>
    </location>
</feature>
<accession>A0A371DVB5</accession>
<dbReference type="Proteomes" id="UP000256964">
    <property type="component" value="Unassembled WGS sequence"/>
</dbReference>
<sequence>MPSLRRTLSSPSVRSSPYSYPSSANANGHATRPGDRQPRRSSGSDTSNRRVLADIDWWIVHDVQRELAGPSRNEEDSDEQVAAENEQVRPVGANVVAGDLVAAVPPPAVATTLAAVPALGAFENEFISSPLWDVSLDDSFGLGSPEMMSPLPQFAALSIAPRTPLRRHTSESSESSFDSTPEASPYLPTYMDVLRPAAAAPAYPSLFASTLGRRPTGRGPPLATRSVSYSAVEFQLSNSRLHDGRFDDIVPSYPPFFSATMGDSDLDDLFY</sequence>
<proteinExistence type="predicted"/>
<feature type="compositionally biased region" description="Low complexity" evidence="1">
    <location>
        <begin position="1"/>
        <end position="23"/>
    </location>
</feature>
<dbReference type="AlphaFoldDB" id="A0A371DVB5"/>
<evidence type="ECO:0000313" key="3">
    <source>
        <dbReference type="Proteomes" id="UP000256964"/>
    </source>
</evidence>
<dbReference type="OrthoDB" id="3236040at2759"/>
<evidence type="ECO:0000313" key="2">
    <source>
        <dbReference type="EMBL" id="RDX56479.1"/>
    </source>
</evidence>